<dbReference type="EMBL" id="JAEAOA010001233">
    <property type="protein sequence ID" value="KAK3585731.1"/>
    <property type="molecule type" value="Genomic_DNA"/>
</dbReference>
<accession>A0AAE0S5L7</accession>
<dbReference type="AlphaFoldDB" id="A0AAE0S5L7"/>
<name>A0AAE0S5L7_9BIVA</name>
<comment type="caution">
    <text evidence="1">The sequence shown here is derived from an EMBL/GenBank/DDBJ whole genome shotgun (WGS) entry which is preliminary data.</text>
</comment>
<keyword evidence="2" id="KW-1185">Reference proteome</keyword>
<protein>
    <submittedName>
        <fullName evidence="1">Uncharacterized protein</fullName>
    </submittedName>
</protein>
<dbReference type="Proteomes" id="UP001195483">
    <property type="component" value="Unassembled WGS sequence"/>
</dbReference>
<reference evidence="1" key="3">
    <citation type="submission" date="2023-05" db="EMBL/GenBank/DDBJ databases">
        <authorList>
            <person name="Smith C.H."/>
        </authorList>
    </citation>
    <scope>NUCLEOTIDE SEQUENCE</scope>
    <source>
        <strain evidence="1">CHS0354</strain>
        <tissue evidence="1">Mantle</tissue>
    </source>
</reference>
<proteinExistence type="predicted"/>
<gene>
    <name evidence="1" type="ORF">CHS0354_020299</name>
</gene>
<evidence type="ECO:0000313" key="1">
    <source>
        <dbReference type="EMBL" id="KAK3585731.1"/>
    </source>
</evidence>
<reference evidence="1" key="2">
    <citation type="journal article" date="2021" name="Genome Biol. Evol.">
        <title>Developing a high-quality reference genome for a parasitic bivalve with doubly uniparental inheritance (Bivalvia: Unionida).</title>
        <authorList>
            <person name="Smith C.H."/>
        </authorList>
    </citation>
    <scope>NUCLEOTIDE SEQUENCE</scope>
    <source>
        <strain evidence="1">CHS0354</strain>
        <tissue evidence="1">Mantle</tissue>
    </source>
</reference>
<evidence type="ECO:0000313" key="2">
    <source>
        <dbReference type="Proteomes" id="UP001195483"/>
    </source>
</evidence>
<reference evidence="1" key="1">
    <citation type="journal article" date="2021" name="Genome Biol. Evol.">
        <title>A High-Quality Reference Genome for a Parasitic Bivalve with Doubly Uniparental Inheritance (Bivalvia: Unionida).</title>
        <authorList>
            <person name="Smith C.H."/>
        </authorList>
    </citation>
    <scope>NUCLEOTIDE SEQUENCE</scope>
    <source>
        <strain evidence="1">CHS0354</strain>
    </source>
</reference>
<sequence length="85" mass="9735">MNEMVTNVFTNLGADYRTPLLITITRNASYTMEFNQTVYNATIRELTPETAILPSFRNQLNIRKCNEGSLISSPSFYINQACYPF</sequence>
<organism evidence="1 2">
    <name type="scientific">Potamilus streckersoni</name>
    <dbReference type="NCBI Taxonomy" id="2493646"/>
    <lineage>
        <taxon>Eukaryota</taxon>
        <taxon>Metazoa</taxon>
        <taxon>Spiralia</taxon>
        <taxon>Lophotrochozoa</taxon>
        <taxon>Mollusca</taxon>
        <taxon>Bivalvia</taxon>
        <taxon>Autobranchia</taxon>
        <taxon>Heteroconchia</taxon>
        <taxon>Palaeoheterodonta</taxon>
        <taxon>Unionida</taxon>
        <taxon>Unionoidea</taxon>
        <taxon>Unionidae</taxon>
        <taxon>Ambleminae</taxon>
        <taxon>Lampsilini</taxon>
        <taxon>Potamilus</taxon>
    </lineage>
</organism>